<dbReference type="Gene3D" id="2.60.120.340">
    <property type="entry name" value="Nucleoplasmin core domain"/>
    <property type="match status" value="1"/>
</dbReference>
<feature type="domain" description="PPIase FKBP-type" evidence="7">
    <location>
        <begin position="426"/>
        <end position="467"/>
    </location>
</feature>
<feature type="compositionally biased region" description="Acidic residues" evidence="6">
    <location>
        <begin position="129"/>
        <end position="141"/>
    </location>
</feature>
<dbReference type="GO" id="GO:0003755">
    <property type="term" value="F:peptidyl-prolyl cis-trans isomerase activity"/>
    <property type="evidence" value="ECO:0007669"/>
    <property type="project" value="UniProtKB-KW"/>
</dbReference>
<evidence type="ECO:0000313" key="9">
    <source>
        <dbReference type="Proteomes" id="UP000653305"/>
    </source>
</evidence>
<dbReference type="Pfam" id="PF00254">
    <property type="entry name" value="FKBP_C"/>
    <property type="match status" value="1"/>
</dbReference>
<evidence type="ECO:0000256" key="3">
    <source>
        <dbReference type="ARBA" id="ARBA00023110"/>
    </source>
</evidence>
<dbReference type="PROSITE" id="PS50059">
    <property type="entry name" value="FKBP_PPIASE"/>
    <property type="match status" value="1"/>
</dbReference>
<evidence type="ECO:0000256" key="6">
    <source>
        <dbReference type="SAM" id="MobiDB-lite"/>
    </source>
</evidence>
<gene>
    <name evidence="8" type="ORF">PHJA_000369700</name>
</gene>
<sequence length="485" mass="54178">MAFWGVEVKPGKPITHYCENARGRLRISQATLGIGESTSKIIVQCNVGKRSPVLLCALLPNKTESCHLDLEFEEPDDVVFSVIGPRSVYLTGYYVQKIRQSNTRSDTESYGMDIENTHTEGSSYGGDDEKYDDSFINDDAELQFSPRSPVNNEGTDDETPENDKPKDKKGHGGQHRKKYCVIESDSDASTHEGEDDDDDKIAMETTTMSDDGEKDDSVYRIEPKQKVDCLDTNGEVEGAKPKKKRKQRSKKEDKTCNNQTDNANMDIGENSEDGQKSKKIRNKLGMDGINTEGTIKKCHNVVKDDEKSEEGSQHVDNLTRLAEICTEEIGSESRDIAKEDESVQVLPHDDSVKEDLPAQTGEYQDHLIDKYPKRPRLINAALISERILLNGLIIEELAPWTTGWKSKPSLVKIYYAAMLKDTGACMRVGDKRRLIIPPSMGFGDQGIGEDVPPNAWLVYEIELYGSGRAGSGLGENFTNFLWKCF</sequence>
<dbReference type="InterPro" id="IPR001179">
    <property type="entry name" value="PPIase_FKBP_dom"/>
</dbReference>
<evidence type="ECO:0000313" key="8">
    <source>
        <dbReference type="EMBL" id="GFP82265.1"/>
    </source>
</evidence>
<dbReference type="EMBL" id="BMAC01000040">
    <property type="protein sequence ID" value="GFP82265.1"/>
    <property type="molecule type" value="Genomic_DNA"/>
</dbReference>
<evidence type="ECO:0000256" key="2">
    <source>
        <dbReference type="ARBA" id="ARBA00013194"/>
    </source>
</evidence>
<dbReference type="AlphaFoldDB" id="A0A830BE59"/>
<dbReference type="OrthoDB" id="913708at2759"/>
<dbReference type="Gene3D" id="3.10.50.40">
    <property type="match status" value="1"/>
</dbReference>
<dbReference type="SUPFAM" id="SSF54534">
    <property type="entry name" value="FKBP-like"/>
    <property type="match status" value="1"/>
</dbReference>
<comment type="catalytic activity">
    <reaction evidence="1 5">
        <text>[protein]-peptidylproline (omega=180) = [protein]-peptidylproline (omega=0)</text>
        <dbReference type="Rhea" id="RHEA:16237"/>
        <dbReference type="Rhea" id="RHEA-COMP:10747"/>
        <dbReference type="Rhea" id="RHEA-COMP:10748"/>
        <dbReference type="ChEBI" id="CHEBI:83833"/>
        <dbReference type="ChEBI" id="CHEBI:83834"/>
        <dbReference type="EC" id="5.2.1.8"/>
    </reaction>
</comment>
<dbReference type="Proteomes" id="UP000653305">
    <property type="component" value="Unassembled WGS sequence"/>
</dbReference>
<evidence type="ECO:0000256" key="1">
    <source>
        <dbReference type="ARBA" id="ARBA00000971"/>
    </source>
</evidence>
<comment type="caution">
    <text evidence="8">The sequence shown here is derived from an EMBL/GenBank/DDBJ whole genome shotgun (WGS) entry which is preliminary data.</text>
</comment>
<dbReference type="EC" id="5.2.1.8" evidence="2 5"/>
<dbReference type="InterPro" id="IPR046357">
    <property type="entry name" value="PPIase_dom_sf"/>
</dbReference>
<keyword evidence="4 5" id="KW-0413">Isomerase</keyword>
<dbReference type="Pfam" id="PF17800">
    <property type="entry name" value="NPL"/>
    <property type="match status" value="1"/>
</dbReference>
<reference evidence="8" key="1">
    <citation type="submission" date="2020-07" db="EMBL/GenBank/DDBJ databases">
        <title>Ethylene signaling mediates host invasion by parasitic plants.</title>
        <authorList>
            <person name="Yoshida S."/>
        </authorList>
    </citation>
    <scope>NUCLEOTIDE SEQUENCE</scope>
    <source>
        <strain evidence="8">Okayama</strain>
    </source>
</reference>
<evidence type="ECO:0000259" key="7">
    <source>
        <dbReference type="PROSITE" id="PS50059"/>
    </source>
</evidence>
<organism evidence="8 9">
    <name type="scientific">Phtheirospermum japonicum</name>
    <dbReference type="NCBI Taxonomy" id="374723"/>
    <lineage>
        <taxon>Eukaryota</taxon>
        <taxon>Viridiplantae</taxon>
        <taxon>Streptophyta</taxon>
        <taxon>Embryophyta</taxon>
        <taxon>Tracheophyta</taxon>
        <taxon>Spermatophyta</taxon>
        <taxon>Magnoliopsida</taxon>
        <taxon>eudicotyledons</taxon>
        <taxon>Gunneridae</taxon>
        <taxon>Pentapetalae</taxon>
        <taxon>asterids</taxon>
        <taxon>lamiids</taxon>
        <taxon>Lamiales</taxon>
        <taxon>Orobanchaceae</taxon>
        <taxon>Orobanchaceae incertae sedis</taxon>
        <taxon>Phtheirospermum</taxon>
    </lineage>
</organism>
<feature type="region of interest" description="Disordered" evidence="6">
    <location>
        <begin position="101"/>
        <end position="276"/>
    </location>
</feature>
<keyword evidence="3 5" id="KW-0697">Rotamase</keyword>
<dbReference type="InterPro" id="IPR041232">
    <property type="entry name" value="NPL"/>
</dbReference>
<dbReference type="PANTHER" id="PTHR43811">
    <property type="entry name" value="FKBP-TYPE PEPTIDYL-PROLYL CIS-TRANS ISOMERASE FKPA"/>
    <property type="match status" value="1"/>
</dbReference>
<accession>A0A830BE59</accession>
<proteinExistence type="predicted"/>
<protein>
    <recommendedName>
        <fullName evidence="2 5">peptidylprolyl isomerase</fullName>
        <ecNumber evidence="2 5">5.2.1.8</ecNumber>
    </recommendedName>
</protein>
<evidence type="ECO:0000256" key="5">
    <source>
        <dbReference type="PROSITE-ProRule" id="PRU00277"/>
    </source>
</evidence>
<name>A0A830BE59_9LAMI</name>
<evidence type="ECO:0000256" key="4">
    <source>
        <dbReference type="ARBA" id="ARBA00023235"/>
    </source>
</evidence>
<feature type="compositionally biased region" description="Basic residues" evidence="6">
    <location>
        <begin position="167"/>
        <end position="179"/>
    </location>
</feature>
<keyword evidence="9" id="KW-1185">Reference proteome</keyword>
<feature type="compositionally biased region" description="Basic and acidic residues" evidence="6">
    <location>
        <begin position="215"/>
        <end position="229"/>
    </location>
</feature>
<dbReference type="PANTHER" id="PTHR43811:SF48">
    <property type="entry name" value="PEPTIDYL-PROLYL CIS-TRANS ISOMERASE FKBP43"/>
    <property type="match status" value="1"/>
</dbReference>